<evidence type="ECO:0000313" key="3">
    <source>
        <dbReference type="EMBL" id="CAJ0568598.1"/>
    </source>
</evidence>
<organism evidence="3 4">
    <name type="scientific">Mesorhabditis spiculigera</name>
    <dbReference type="NCBI Taxonomy" id="96644"/>
    <lineage>
        <taxon>Eukaryota</taxon>
        <taxon>Metazoa</taxon>
        <taxon>Ecdysozoa</taxon>
        <taxon>Nematoda</taxon>
        <taxon>Chromadorea</taxon>
        <taxon>Rhabditida</taxon>
        <taxon>Rhabditina</taxon>
        <taxon>Rhabditomorpha</taxon>
        <taxon>Rhabditoidea</taxon>
        <taxon>Rhabditidae</taxon>
        <taxon>Mesorhabditinae</taxon>
        <taxon>Mesorhabditis</taxon>
    </lineage>
</organism>
<feature type="transmembrane region" description="Helical" evidence="1">
    <location>
        <begin position="6"/>
        <end position="30"/>
    </location>
</feature>
<gene>
    <name evidence="3" type="ORF">MSPICULIGERA_LOCUS7114</name>
</gene>
<dbReference type="Pfam" id="PF10328">
    <property type="entry name" value="7TM_GPCR_Srx"/>
    <property type="match status" value="1"/>
</dbReference>
<reference evidence="3" key="1">
    <citation type="submission" date="2023-06" db="EMBL/GenBank/DDBJ databases">
        <authorList>
            <person name="Delattre M."/>
        </authorList>
    </citation>
    <scope>NUCLEOTIDE SEQUENCE</scope>
    <source>
        <strain evidence="3">AF72</strain>
    </source>
</reference>
<name>A0AA36FXM6_9BILA</name>
<evidence type="ECO:0000256" key="1">
    <source>
        <dbReference type="SAM" id="Phobius"/>
    </source>
</evidence>
<dbReference type="EMBL" id="CATQJA010001769">
    <property type="protein sequence ID" value="CAJ0568598.1"/>
    <property type="molecule type" value="Genomic_DNA"/>
</dbReference>
<keyword evidence="1" id="KW-1133">Transmembrane helix</keyword>
<feature type="transmembrane region" description="Helical" evidence="1">
    <location>
        <begin position="203"/>
        <end position="223"/>
    </location>
</feature>
<feature type="transmembrane region" description="Helical" evidence="1">
    <location>
        <begin position="156"/>
        <end position="177"/>
    </location>
</feature>
<dbReference type="Proteomes" id="UP001177023">
    <property type="component" value="Unassembled WGS sequence"/>
</dbReference>
<sequence>MNFRDWFVFYSVFVFGFISILSNIGALIVVKRNQHLSFLVATYLCMEHLARIGQSLILFYPGACTFIRTDAEPNLYARVSDQEPYGYYIYRKHRSICEAQGQFGAQLNLALGIIFLCTQHAIEIVQLGVSINRLAALAFEGRYSELVSSTKLHQLLAVWTIPVTAIYYMTMELIVFFEAHSYALITSEYGANILRDMMFKLRMLANCLTLGALFSDIVTFFLIRQHLKKNLATSRHDPGKSRADHKLAKQMIVNHTYSLAVTAVNFYVAFLFQGQIDSLYIEHMTEEDFERQAAEG</sequence>
<keyword evidence="1" id="KW-0812">Transmembrane</keyword>
<evidence type="ECO:0000313" key="4">
    <source>
        <dbReference type="Proteomes" id="UP001177023"/>
    </source>
</evidence>
<dbReference type="AlphaFoldDB" id="A0AA36FXM6"/>
<proteinExistence type="predicted"/>
<feature type="domain" description="7TM GPCR serpentine receptor class x (Srx)" evidence="2">
    <location>
        <begin position="110"/>
        <end position="274"/>
    </location>
</feature>
<protein>
    <recommendedName>
        <fullName evidence="2">7TM GPCR serpentine receptor class x (Srx) domain-containing protein</fullName>
    </recommendedName>
</protein>
<evidence type="ECO:0000259" key="2">
    <source>
        <dbReference type="Pfam" id="PF10328"/>
    </source>
</evidence>
<keyword evidence="1" id="KW-0472">Membrane</keyword>
<comment type="caution">
    <text evidence="3">The sequence shown here is derived from an EMBL/GenBank/DDBJ whole genome shotgun (WGS) entry which is preliminary data.</text>
</comment>
<keyword evidence="4" id="KW-1185">Reference proteome</keyword>
<feature type="non-terminal residue" evidence="3">
    <location>
        <position position="1"/>
    </location>
</feature>
<accession>A0AA36FXM6</accession>
<dbReference type="InterPro" id="IPR019430">
    <property type="entry name" value="7TM_GPCR_serpentine_rcpt_Srx"/>
</dbReference>